<organism evidence="1 2">
    <name type="scientific">Spirosoma arboris</name>
    <dbReference type="NCBI Taxonomy" id="2682092"/>
    <lineage>
        <taxon>Bacteria</taxon>
        <taxon>Pseudomonadati</taxon>
        <taxon>Bacteroidota</taxon>
        <taxon>Cytophagia</taxon>
        <taxon>Cytophagales</taxon>
        <taxon>Cytophagaceae</taxon>
        <taxon>Spirosoma</taxon>
    </lineage>
</organism>
<dbReference type="Proteomes" id="UP000436006">
    <property type="component" value="Unassembled WGS sequence"/>
</dbReference>
<dbReference type="AlphaFoldDB" id="A0A7K1SJL9"/>
<name>A0A7K1SJL9_9BACT</name>
<accession>A0A7K1SJL9</accession>
<evidence type="ECO:0000313" key="1">
    <source>
        <dbReference type="EMBL" id="MVM33928.1"/>
    </source>
</evidence>
<keyword evidence="2" id="KW-1185">Reference proteome</keyword>
<dbReference type="EMBL" id="WPIN01000013">
    <property type="protein sequence ID" value="MVM33928.1"/>
    <property type="molecule type" value="Genomic_DNA"/>
</dbReference>
<comment type="caution">
    <text evidence="1">The sequence shown here is derived from an EMBL/GenBank/DDBJ whole genome shotgun (WGS) entry which is preliminary data.</text>
</comment>
<evidence type="ECO:0000313" key="2">
    <source>
        <dbReference type="Proteomes" id="UP000436006"/>
    </source>
</evidence>
<protein>
    <submittedName>
        <fullName evidence="1">Uncharacterized protein</fullName>
    </submittedName>
</protein>
<proteinExistence type="predicted"/>
<sequence length="81" mass="9424">MTFEPASQLLAFVLPMSFLKGDLLFRRINNEPEEIRLPVKPTAKPRHVVSTAQLAKGLWRVYLNWSDSRGQYHDEKEIQIT</sequence>
<gene>
    <name evidence="1" type="ORF">GO755_28085</name>
</gene>
<reference evidence="1 2" key="1">
    <citation type="submission" date="2019-12" db="EMBL/GenBank/DDBJ databases">
        <title>Spirosoma sp. HMF4905 genome sequencing and assembly.</title>
        <authorList>
            <person name="Kang H."/>
            <person name="Cha I."/>
            <person name="Kim H."/>
            <person name="Joh K."/>
        </authorList>
    </citation>
    <scope>NUCLEOTIDE SEQUENCE [LARGE SCALE GENOMIC DNA]</scope>
    <source>
        <strain evidence="1 2">HMF4905</strain>
    </source>
</reference>
<dbReference type="RefSeq" id="WP_157588638.1">
    <property type="nucleotide sequence ID" value="NZ_WPIN01000013.1"/>
</dbReference>